<organism evidence="1 2">
    <name type="scientific">Catenuloplanes atrovinosus</name>
    <dbReference type="NCBI Taxonomy" id="137266"/>
    <lineage>
        <taxon>Bacteria</taxon>
        <taxon>Bacillati</taxon>
        <taxon>Actinomycetota</taxon>
        <taxon>Actinomycetes</taxon>
        <taxon>Micromonosporales</taxon>
        <taxon>Micromonosporaceae</taxon>
        <taxon>Catenuloplanes</taxon>
    </lineage>
</organism>
<proteinExistence type="predicted"/>
<gene>
    <name evidence="1" type="ORF">J2S41_000646</name>
</gene>
<comment type="caution">
    <text evidence="1">The sequence shown here is derived from an EMBL/GenBank/DDBJ whole genome shotgun (WGS) entry which is preliminary data.</text>
</comment>
<accession>A0AAE4C7H1</accession>
<dbReference type="AlphaFoldDB" id="A0AAE4C7H1"/>
<dbReference type="EMBL" id="JAVDYB010000001">
    <property type="protein sequence ID" value="MDR7273868.1"/>
    <property type="molecule type" value="Genomic_DNA"/>
</dbReference>
<reference evidence="1" key="1">
    <citation type="submission" date="2023-07" db="EMBL/GenBank/DDBJ databases">
        <title>Sequencing the genomes of 1000 actinobacteria strains.</title>
        <authorList>
            <person name="Klenk H.-P."/>
        </authorList>
    </citation>
    <scope>NUCLEOTIDE SEQUENCE</scope>
    <source>
        <strain evidence="1">DSM 44707</strain>
    </source>
</reference>
<dbReference type="Proteomes" id="UP001183643">
    <property type="component" value="Unassembled WGS sequence"/>
</dbReference>
<evidence type="ECO:0000313" key="2">
    <source>
        <dbReference type="Proteomes" id="UP001183643"/>
    </source>
</evidence>
<protein>
    <submittedName>
        <fullName evidence="1">Uncharacterized protein</fullName>
    </submittedName>
</protein>
<dbReference type="RefSeq" id="WP_310362851.1">
    <property type="nucleotide sequence ID" value="NZ_JAVDYB010000001.1"/>
</dbReference>
<evidence type="ECO:0000313" key="1">
    <source>
        <dbReference type="EMBL" id="MDR7273868.1"/>
    </source>
</evidence>
<sequence length="98" mass="9843">MSISGTWNVEISTPMGKQSAILDLVADGDVLTGTAKQGGETAPIQDGTTSGDNATFTLDLTKPIPVKLAFNVTASGDALSGDVKLGAFGTSKVSGTRA</sequence>
<keyword evidence="2" id="KW-1185">Reference proteome</keyword>
<name>A0AAE4C7H1_9ACTN</name>